<comment type="caution">
    <text evidence="4">The sequence shown here is derived from an EMBL/GenBank/DDBJ whole genome shotgun (WGS) entry which is preliminary data.</text>
</comment>
<dbReference type="Gene3D" id="2.60.40.1610">
    <property type="entry name" value="Domain of unknown function DUF1254"/>
    <property type="match status" value="1"/>
</dbReference>
<evidence type="ECO:0000313" key="4">
    <source>
        <dbReference type="EMBL" id="MET4721777.1"/>
    </source>
</evidence>
<dbReference type="PANTHER" id="PTHR36509:SF2">
    <property type="entry name" value="BLL3101 PROTEIN"/>
    <property type="match status" value="1"/>
</dbReference>
<dbReference type="Gene3D" id="2.60.120.600">
    <property type="entry name" value="Domain of unknown function DUF1214, C-terminal domain"/>
    <property type="match status" value="1"/>
</dbReference>
<evidence type="ECO:0000259" key="2">
    <source>
        <dbReference type="Pfam" id="PF06742"/>
    </source>
</evidence>
<organism evidence="4 5">
    <name type="scientific">Bradyrhizobium japonicum</name>
    <dbReference type="NCBI Taxonomy" id="375"/>
    <lineage>
        <taxon>Bacteria</taxon>
        <taxon>Pseudomonadati</taxon>
        <taxon>Pseudomonadota</taxon>
        <taxon>Alphaproteobacteria</taxon>
        <taxon>Hyphomicrobiales</taxon>
        <taxon>Nitrobacteraceae</taxon>
        <taxon>Bradyrhizobium</taxon>
    </lineage>
</organism>
<dbReference type="InterPro" id="IPR037049">
    <property type="entry name" value="DUF1214_C_sf"/>
</dbReference>
<dbReference type="RefSeq" id="WP_038957218.1">
    <property type="nucleotide sequence ID" value="NZ_CP066351.1"/>
</dbReference>
<evidence type="ECO:0000256" key="1">
    <source>
        <dbReference type="SAM" id="SignalP"/>
    </source>
</evidence>
<reference evidence="4 5" key="1">
    <citation type="submission" date="2024-06" db="EMBL/GenBank/DDBJ databases">
        <title>Genomic Encyclopedia of Type Strains, Phase V (KMG-V): Genome sequencing to study the core and pangenomes of soil and plant-associated prokaryotes.</title>
        <authorList>
            <person name="Whitman W."/>
        </authorList>
    </citation>
    <scope>NUCLEOTIDE SEQUENCE [LARGE SCALE GENOMIC DNA]</scope>
    <source>
        <strain evidence="4 5">USDA 160</strain>
    </source>
</reference>
<dbReference type="Pfam" id="PF06863">
    <property type="entry name" value="DUF1254"/>
    <property type="match status" value="1"/>
</dbReference>
<evidence type="ECO:0008006" key="6">
    <source>
        <dbReference type="Google" id="ProtNLM"/>
    </source>
</evidence>
<protein>
    <recommendedName>
        <fullName evidence="6">Carboxylesterase</fullName>
    </recommendedName>
</protein>
<proteinExistence type="predicted"/>
<dbReference type="InterPro" id="IPR037050">
    <property type="entry name" value="DUF1254_sf"/>
</dbReference>
<evidence type="ECO:0000259" key="3">
    <source>
        <dbReference type="Pfam" id="PF06863"/>
    </source>
</evidence>
<sequence>MKRALLTASFLLLTSTAQAQSPLPVTVDNFARAESDLYLGNGVKDAGGTGRLSHHREPIQVDKQAVIRSNRDTLYSALVLDLDAGPATITLPDAGKRFRSMQVINEDHNVVGKVEYGAGSYTLDRNKAGTRYVLVALRTLVDPNDPKDVEKVHALQDAIKVSQKAPGKFEIPNWDAASQKKVRDALLVLSSTTAGFKNAFGAKGQVDPIRHLIATAAGWGGNPDKDATYLSVTPEKNDGNTVYKLTVPGNVPVDGFWSISLYNAEGYFEKNPYNAYSLNNLTATKSADGSTTVQFGGCDGKIPNCLPIMKGWNYTVRLYRPRPEILNGKWKFPEPKPVS</sequence>
<accession>A0ABV2RY09</accession>
<dbReference type="SUPFAM" id="SSF160935">
    <property type="entry name" value="VPA0735-like"/>
    <property type="match status" value="1"/>
</dbReference>
<dbReference type="Pfam" id="PF06742">
    <property type="entry name" value="DUF1214"/>
    <property type="match status" value="1"/>
</dbReference>
<keyword evidence="5" id="KW-1185">Reference proteome</keyword>
<feature type="chain" id="PRO_5047261904" description="Carboxylesterase" evidence="1">
    <location>
        <begin position="20"/>
        <end position="339"/>
    </location>
</feature>
<keyword evidence="1" id="KW-0732">Signal</keyword>
<gene>
    <name evidence="4" type="ORF">ABIF63_005883</name>
</gene>
<dbReference type="PANTHER" id="PTHR36509">
    <property type="entry name" value="BLL3101 PROTEIN"/>
    <property type="match status" value="1"/>
</dbReference>
<dbReference type="InterPro" id="IPR010679">
    <property type="entry name" value="DUF1254"/>
</dbReference>
<dbReference type="InterPro" id="IPR010621">
    <property type="entry name" value="DUF1214"/>
</dbReference>
<feature type="domain" description="DUF1254" evidence="3">
    <location>
        <begin position="51"/>
        <end position="161"/>
    </location>
</feature>
<dbReference type="Proteomes" id="UP001549291">
    <property type="component" value="Unassembled WGS sequence"/>
</dbReference>
<feature type="domain" description="DUF1214" evidence="2">
    <location>
        <begin position="236"/>
        <end position="322"/>
    </location>
</feature>
<dbReference type="EMBL" id="JBEPTQ010000002">
    <property type="protein sequence ID" value="MET4721777.1"/>
    <property type="molecule type" value="Genomic_DNA"/>
</dbReference>
<feature type="signal peptide" evidence="1">
    <location>
        <begin position="1"/>
        <end position="19"/>
    </location>
</feature>
<evidence type="ECO:0000313" key="5">
    <source>
        <dbReference type="Proteomes" id="UP001549291"/>
    </source>
</evidence>
<name>A0ABV2RY09_BRAJP</name>